<name>A0AA88DHL6_FICCA</name>
<reference evidence="3" key="1">
    <citation type="submission" date="2023-07" db="EMBL/GenBank/DDBJ databases">
        <title>draft genome sequence of fig (Ficus carica).</title>
        <authorList>
            <person name="Takahashi T."/>
            <person name="Nishimura K."/>
        </authorList>
    </citation>
    <scope>NUCLEOTIDE SEQUENCE</scope>
</reference>
<evidence type="ECO:0000313" key="4">
    <source>
        <dbReference type="Proteomes" id="UP001187192"/>
    </source>
</evidence>
<sequence length="77" mass="8285">MNGKRNGEAGEAFGKNGEEDEKRRLSAKSAMNIEPEIEASNTISASSTSLMASENLTFALLLLVVSFGLVTWVFNGF</sequence>
<keyword evidence="2" id="KW-0812">Transmembrane</keyword>
<keyword evidence="2" id="KW-0472">Membrane</keyword>
<feature type="transmembrane region" description="Helical" evidence="2">
    <location>
        <begin position="56"/>
        <end position="74"/>
    </location>
</feature>
<dbReference type="AlphaFoldDB" id="A0AA88DHL6"/>
<gene>
    <name evidence="3" type="ORF">TIFTF001_010042</name>
</gene>
<comment type="caution">
    <text evidence="3">The sequence shown here is derived from an EMBL/GenBank/DDBJ whole genome shotgun (WGS) entry which is preliminary data.</text>
</comment>
<dbReference type="Gramene" id="FCD_00015401-RA">
    <property type="protein sequence ID" value="FCD_00015401-RA:cds"/>
    <property type="gene ID" value="FCD_00015401"/>
</dbReference>
<feature type="region of interest" description="Disordered" evidence="1">
    <location>
        <begin position="1"/>
        <end position="31"/>
    </location>
</feature>
<evidence type="ECO:0000256" key="1">
    <source>
        <dbReference type="SAM" id="MobiDB-lite"/>
    </source>
</evidence>
<keyword evidence="4" id="KW-1185">Reference proteome</keyword>
<proteinExistence type="predicted"/>
<accession>A0AA88DHL6</accession>
<protein>
    <submittedName>
        <fullName evidence="3">Uncharacterized protein</fullName>
    </submittedName>
</protein>
<keyword evidence="2" id="KW-1133">Transmembrane helix</keyword>
<dbReference type="EMBL" id="BTGU01000011">
    <property type="protein sequence ID" value="GMN40809.1"/>
    <property type="molecule type" value="Genomic_DNA"/>
</dbReference>
<evidence type="ECO:0000313" key="3">
    <source>
        <dbReference type="EMBL" id="GMN40809.1"/>
    </source>
</evidence>
<organism evidence="3 4">
    <name type="scientific">Ficus carica</name>
    <name type="common">Common fig</name>
    <dbReference type="NCBI Taxonomy" id="3494"/>
    <lineage>
        <taxon>Eukaryota</taxon>
        <taxon>Viridiplantae</taxon>
        <taxon>Streptophyta</taxon>
        <taxon>Embryophyta</taxon>
        <taxon>Tracheophyta</taxon>
        <taxon>Spermatophyta</taxon>
        <taxon>Magnoliopsida</taxon>
        <taxon>eudicotyledons</taxon>
        <taxon>Gunneridae</taxon>
        <taxon>Pentapetalae</taxon>
        <taxon>rosids</taxon>
        <taxon>fabids</taxon>
        <taxon>Rosales</taxon>
        <taxon>Moraceae</taxon>
        <taxon>Ficeae</taxon>
        <taxon>Ficus</taxon>
    </lineage>
</organism>
<dbReference type="Proteomes" id="UP001187192">
    <property type="component" value="Unassembled WGS sequence"/>
</dbReference>
<evidence type="ECO:0000256" key="2">
    <source>
        <dbReference type="SAM" id="Phobius"/>
    </source>
</evidence>